<accession>A0A1F6ME64</accession>
<evidence type="ECO:0000313" key="1">
    <source>
        <dbReference type="EMBL" id="OGH69924.1"/>
    </source>
</evidence>
<organism evidence="1 2">
    <name type="scientific">Candidatus Magasanikbacteria bacterium RIFCSPHIGHO2_01_FULL_47_8</name>
    <dbReference type="NCBI Taxonomy" id="1798673"/>
    <lineage>
        <taxon>Bacteria</taxon>
        <taxon>Candidatus Magasanikiibacteriota</taxon>
    </lineage>
</organism>
<evidence type="ECO:0000313" key="2">
    <source>
        <dbReference type="Proteomes" id="UP000177953"/>
    </source>
</evidence>
<proteinExistence type="predicted"/>
<dbReference type="Proteomes" id="UP000177953">
    <property type="component" value="Unassembled WGS sequence"/>
</dbReference>
<reference evidence="1 2" key="1">
    <citation type="journal article" date="2016" name="Nat. Commun.">
        <title>Thousands of microbial genomes shed light on interconnected biogeochemical processes in an aquifer system.</title>
        <authorList>
            <person name="Anantharaman K."/>
            <person name="Brown C.T."/>
            <person name="Hug L.A."/>
            <person name="Sharon I."/>
            <person name="Castelle C.J."/>
            <person name="Probst A.J."/>
            <person name="Thomas B.C."/>
            <person name="Singh A."/>
            <person name="Wilkins M.J."/>
            <person name="Karaoz U."/>
            <person name="Brodie E.L."/>
            <person name="Williams K.H."/>
            <person name="Hubbard S.S."/>
            <person name="Banfield J.F."/>
        </authorList>
    </citation>
    <scope>NUCLEOTIDE SEQUENCE [LARGE SCALE GENOMIC DNA]</scope>
</reference>
<dbReference type="AlphaFoldDB" id="A0A1F6ME64"/>
<gene>
    <name evidence="1" type="ORF">A2754_02860</name>
</gene>
<dbReference type="EMBL" id="MFPU01000018">
    <property type="protein sequence ID" value="OGH69924.1"/>
    <property type="molecule type" value="Genomic_DNA"/>
</dbReference>
<protein>
    <submittedName>
        <fullName evidence="1">Uncharacterized protein</fullName>
    </submittedName>
</protein>
<name>A0A1F6ME64_9BACT</name>
<comment type="caution">
    <text evidence="1">The sequence shown here is derived from an EMBL/GenBank/DDBJ whole genome shotgun (WGS) entry which is preliminary data.</text>
</comment>
<sequence>MVYPAQVVLTRNQEATLMKLRHSDRRNGGYRTRRDAIACSANGGFVWRGTSVPGSTSDRLLKEETAQERQFAESLNDTGDILFDVRPGHEEMSSESINGYSCYDEGEMITAACGPICPAAKKTSQSELSN</sequence>